<sequence length="403" mass="41946">MARCDLIRVLCIFVLLVAPVIKSQDTDTSDGESSTIGPTGTPPSTSPSPPAPTNVPPPPPPATRPPTTPPTATSPPPPPSPPPSPSTPPPPPPPPVVTSRPSTSSLQQSPTAGPGSSDDPEPTPGPGTTELPPGPPTPPISGQPPSSDNSDAPSLPPADEEPDLPSAEPQPGISNLPSGSNSPTTVSPPGRSAQSKSAADSVPPSESEATTTTSFTENTANIGRLAGSIIGAIAALVLLFLIMLCFARRKRALIRSQELEARVYEVTMGSTYIALGTFRPLTTAYSTTTAHSKGKGKEPERPSPFDSHSVNIRTRSDILPGKREGTMEEGPSRQRGGVFGDVGVGEDSTLDEEMMSVSELRQQVRLLRQQVLTLRRNQRPGSLVGEDESPPGYTSDRGSPVRH</sequence>
<feature type="compositionally biased region" description="Basic and acidic residues" evidence="1">
    <location>
        <begin position="314"/>
        <end position="332"/>
    </location>
</feature>
<evidence type="ECO:0000256" key="3">
    <source>
        <dbReference type="SAM" id="SignalP"/>
    </source>
</evidence>
<feature type="compositionally biased region" description="Low complexity" evidence="1">
    <location>
        <begin position="205"/>
        <end position="214"/>
    </location>
</feature>
<evidence type="ECO:0000256" key="2">
    <source>
        <dbReference type="SAM" id="Phobius"/>
    </source>
</evidence>
<gene>
    <name evidence="4" type="ORF">FA15DRAFT_672510</name>
</gene>
<evidence type="ECO:0008006" key="6">
    <source>
        <dbReference type="Google" id="ProtNLM"/>
    </source>
</evidence>
<feature type="compositionally biased region" description="Pro residues" evidence="1">
    <location>
        <begin position="40"/>
        <end position="96"/>
    </location>
</feature>
<feature type="compositionally biased region" description="Polar residues" evidence="1">
    <location>
        <begin position="172"/>
        <end position="198"/>
    </location>
</feature>
<organism evidence="4 5">
    <name type="scientific">Coprinopsis marcescibilis</name>
    <name type="common">Agaric fungus</name>
    <name type="synonym">Psathyrella marcescibilis</name>
    <dbReference type="NCBI Taxonomy" id="230819"/>
    <lineage>
        <taxon>Eukaryota</taxon>
        <taxon>Fungi</taxon>
        <taxon>Dikarya</taxon>
        <taxon>Basidiomycota</taxon>
        <taxon>Agaricomycotina</taxon>
        <taxon>Agaricomycetes</taxon>
        <taxon>Agaricomycetidae</taxon>
        <taxon>Agaricales</taxon>
        <taxon>Agaricineae</taxon>
        <taxon>Psathyrellaceae</taxon>
        <taxon>Coprinopsis</taxon>
    </lineage>
</organism>
<name>A0A5C3KM72_COPMA</name>
<dbReference type="Proteomes" id="UP000307440">
    <property type="component" value="Unassembled WGS sequence"/>
</dbReference>
<feature type="region of interest" description="Disordered" evidence="1">
    <location>
        <begin position="373"/>
        <end position="403"/>
    </location>
</feature>
<dbReference type="EMBL" id="ML210266">
    <property type="protein sequence ID" value="TFK21509.1"/>
    <property type="molecule type" value="Genomic_DNA"/>
</dbReference>
<feature type="chain" id="PRO_5022798726" description="Mid2 domain-containing protein" evidence="3">
    <location>
        <begin position="24"/>
        <end position="403"/>
    </location>
</feature>
<dbReference type="PRINTS" id="PR01217">
    <property type="entry name" value="PRICHEXTENSN"/>
</dbReference>
<feature type="transmembrane region" description="Helical" evidence="2">
    <location>
        <begin position="225"/>
        <end position="247"/>
    </location>
</feature>
<protein>
    <recommendedName>
        <fullName evidence="6">Mid2 domain-containing protein</fullName>
    </recommendedName>
</protein>
<dbReference type="STRING" id="230819.A0A5C3KM72"/>
<keyword evidence="3" id="KW-0732">Signal</keyword>
<keyword evidence="2" id="KW-1133">Transmembrane helix</keyword>
<keyword evidence="5" id="KW-1185">Reference proteome</keyword>
<evidence type="ECO:0000313" key="4">
    <source>
        <dbReference type="EMBL" id="TFK21509.1"/>
    </source>
</evidence>
<feature type="compositionally biased region" description="Pro residues" evidence="1">
    <location>
        <begin position="132"/>
        <end position="142"/>
    </location>
</feature>
<keyword evidence="2" id="KW-0812">Transmembrane</keyword>
<proteinExistence type="predicted"/>
<evidence type="ECO:0000313" key="5">
    <source>
        <dbReference type="Proteomes" id="UP000307440"/>
    </source>
</evidence>
<reference evidence="4 5" key="1">
    <citation type="journal article" date="2019" name="Nat. Ecol. Evol.">
        <title>Megaphylogeny resolves global patterns of mushroom evolution.</title>
        <authorList>
            <person name="Varga T."/>
            <person name="Krizsan K."/>
            <person name="Foldi C."/>
            <person name="Dima B."/>
            <person name="Sanchez-Garcia M."/>
            <person name="Sanchez-Ramirez S."/>
            <person name="Szollosi G.J."/>
            <person name="Szarkandi J.G."/>
            <person name="Papp V."/>
            <person name="Albert L."/>
            <person name="Andreopoulos W."/>
            <person name="Angelini C."/>
            <person name="Antonin V."/>
            <person name="Barry K.W."/>
            <person name="Bougher N.L."/>
            <person name="Buchanan P."/>
            <person name="Buyck B."/>
            <person name="Bense V."/>
            <person name="Catcheside P."/>
            <person name="Chovatia M."/>
            <person name="Cooper J."/>
            <person name="Damon W."/>
            <person name="Desjardin D."/>
            <person name="Finy P."/>
            <person name="Geml J."/>
            <person name="Haridas S."/>
            <person name="Hughes K."/>
            <person name="Justo A."/>
            <person name="Karasinski D."/>
            <person name="Kautmanova I."/>
            <person name="Kiss B."/>
            <person name="Kocsube S."/>
            <person name="Kotiranta H."/>
            <person name="LaButti K.M."/>
            <person name="Lechner B.E."/>
            <person name="Liimatainen K."/>
            <person name="Lipzen A."/>
            <person name="Lukacs Z."/>
            <person name="Mihaltcheva S."/>
            <person name="Morgado L.N."/>
            <person name="Niskanen T."/>
            <person name="Noordeloos M.E."/>
            <person name="Ohm R.A."/>
            <person name="Ortiz-Santana B."/>
            <person name="Ovrebo C."/>
            <person name="Racz N."/>
            <person name="Riley R."/>
            <person name="Savchenko A."/>
            <person name="Shiryaev A."/>
            <person name="Soop K."/>
            <person name="Spirin V."/>
            <person name="Szebenyi C."/>
            <person name="Tomsovsky M."/>
            <person name="Tulloss R.E."/>
            <person name="Uehling J."/>
            <person name="Grigoriev I.V."/>
            <person name="Vagvolgyi C."/>
            <person name="Papp T."/>
            <person name="Martin F.M."/>
            <person name="Miettinen O."/>
            <person name="Hibbett D.S."/>
            <person name="Nagy L.G."/>
        </authorList>
    </citation>
    <scope>NUCLEOTIDE SEQUENCE [LARGE SCALE GENOMIC DNA]</scope>
    <source>
        <strain evidence="4 5">CBS 121175</strain>
    </source>
</reference>
<evidence type="ECO:0000256" key="1">
    <source>
        <dbReference type="SAM" id="MobiDB-lite"/>
    </source>
</evidence>
<accession>A0A5C3KM72</accession>
<keyword evidence="2" id="KW-0472">Membrane</keyword>
<dbReference type="AlphaFoldDB" id="A0A5C3KM72"/>
<feature type="region of interest" description="Disordered" evidence="1">
    <location>
        <begin position="23"/>
        <end position="214"/>
    </location>
</feature>
<feature type="signal peptide" evidence="3">
    <location>
        <begin position="1"/>
        <end position="23"/>
    </location>
</feature>
<feature type="region of interest" description="Disordered" evidence="1">
    <location>
        <begin position="287"/>
        <end position="341"/>
    </location>
</feature>